<feature type="compositionally biased region" description="Acidic residues" evidence="6">
    <location>
        <begin position="97"/>
        <end position="106"/>
    </location>
</feature>
<reference evidence="8" key="1">
    <citation type="submission" date="2016-07" db="EMBL/GenBank/DDBJ databases">
        <authorList>
            <person name="Bretaudeau A."/>
        </authorList>
    </citation>
    <scope>NUCLEOTIDE SEQUENCE</scope>
    <source>
        <strain evidence="8">Rice</strain>
        <tissue evidence="8">Whole body</tissue>
    </source>
</reference>
<evidence type="ECO:0000256" key="2">
    <source>
        <dbReference type="ARBA" id="ARBA00004286"/>
    </source>
</evidence>
<comment type="similarity">
    <text evidence="3">Belongs to the HPF1 family.</text>
</comment>
<comment type="subcellular location">
    <subcellularLocation>
        <location evidence="2">Chromosome</location>
    </subcellularLocation>
    <subcellularLocation>
        <location evidence="1">Nucleus</location>
    </subcellularLocation>
</comment>
<dbReference type="GO" id="GO:0005694">
    <property type="term" value="C:chromosome"/>
    <property type="evidence" value="ECO:0007669"/>
    <property type="project" value="UniProtKB-SubCell"/>
</dbReference>
<dbReference type="AlphaFoldDB" id="A0A2H1W167"/>
<dbReference type="GO" id="GO:0072572">
    <property type="term" value="F:poly-ADP-D-ribose binding"/>
    <property type="evidence" value="ECO:0007669"/>
    <property type="project" value="TreeGrafter"/>
</dbReference>
<dbReference type="GO" id="GO:0005634">
    <property type="term" value="C:nucleus"/>
    <property type="evidence" value="ECO:0007669"/>
    <property type="project" value="UniProtKB-SubCell"/>
</dbReference>
<gene>
    <name evidence="8" type="ORF">SFRICE_013334</name>
</gene>
<dbReference type="PANTHER" id="PTHR13386">
    <property type="entry name" value="HISTONE PARYLATION FACTOR 1"/>
    <property type="match status" value="1"/>
</dbReference>
<dbReference type="PANTHER" id="PTHR13386:SF1">
    <property type="entry name" value="HISTONE PARYLATION FACTOR 1"/>
    <property type="match status" value="1"/>
</dbReference>
<evidence type="ECO:0000313" key="8">
    <source>
        <dbReference type="EMBL" id="SOQ46829.1"/>
    </source>
</evidence>
<feature type="region of interest" description="Disordered" evidence="6">
    <location>
        <begin position="28"/>
        <end position="107"/>
    </location>
</feature>
<evidence type="ECO:0000256" key="4">
    <source>
        <dbReference type="ARBA" id="ARBA00022454"/>
    </source>
</evidence>
<proteinExistence type="inferred from homology"/>
<dbReference type="EMBL" id="ODYU01005711">
    <property type="protein sequence ID" value="SOQ46829.1"/>
    <property type="molecule type" value="Genomic_DNA"/>
</dbReference>
<dbReference type="Pfam" id="PF10283">
    <property type="entry name" value="zf-CCHH"/>
    <property type="match status" value="1"/>
</dbReference>
<keyword evidence="4" id="KW-0158">Chromosome</keyword>
<protein>
    <submittedName>
        <fullName evidence="8">SFRICE_013334</fullName>
    </submittedName>
</protein>
<feature type="domain" description="PBZ-type" evidence="7">
    <location>
        <begin position="15"/>
        <end position="39"/>
    </location>
</feature>
<evidence type="ECO:0000256" key="3">
    <source>
        <dbReference type="ARBA" id="ARBA00010803"/>
    </source>
</evidence>
<feature type="compositionally biased region" description="Basic residues" evidence="6">
    <location>
        <begin position="30"/>
        <end position="39"/>
    </location>
</feature>
<dbReference type="InterPro" id="IPR019406">
    <property type="entry name" value="APLF_PBZ"/>
</dbReference>
<dbReference type="GO" id="GO:0006974">
    <property type="term" value="P:DNA damage response"/>
    <property type="evidence" value="ECO:0007669"/>
    <property type="project" value="InterPro"/>
</dbReference>
<dbReference type="InterPro" id="IPR019361">
    <property type="entry name" value="HPF1"/>
</dbReference>
<accession>A0A2H1W167</accession>
<evidence type="ECO:0000256" key="5">
    <source>
        <dbReference type="ARBA" id="ARBA00023242"/>
    </source>
</evidence>
<dbReference type="GO" id="GO:0042393">
    <property type="term" value="F:histone binding"/>
    <property type="evidence" value="ECO:0007669"/>
    <property type="project" value="InterPro"/>
</dbReference>
<sequence>MGDSDEWMKYVNDPRTVCKYTSKCYQKNPEHHKRFKHPPQKIGKAINRTRGRLSPYARPSPGRSPARQEKHEPPSSSSEEAAAKTDDVASDNKPEQPDEQETEDQAVIDLPEKITFYDKSTDNNLLKELFLVEMPDDFFKFFECISECGKSFKDTLSSVNLMAIGPFELLMGKLPKLDNKELYLVHWRFFYDPPEFQAILKNKKKDSQYHIGYFRDDPKEPPVFVANNDSEKDYHITPMAYNLFGAVYKYLQNEKKHSPFTSMACQKVMDKIKAYAEKNNISLEEFNMKKRSASVVTKSFHGAGIVVPYDKKTQLGYRRLAETDGTLKKMFTKLENATSKTEKIEVLSELQPVITNINIALDESDFGTGIEGGIALFCSGLQELAQPAMSSLVSAYSVLNRNPFGDIIKAHIKYRRKGPNVSLLHMPAPK</sequence>
<evidence type="ECO:0000256" key="1">
    <source>
        <dbReference type="ARBA" id="ARBA00004123"/>
    </source>
</evidence>
<name>A0A2H1W167_SPOFR</name>
<evidence type="ECO:0000259" key="7">
    <source>
        <dbReference type="Pfam" id="PF10283"/>
    </source>
</evidence>
<feature type="compositionally biased region" description="Basic and acidic residues" evidence="6">
    <location>
        <begin position="81"/>
        <end position="96"/>
    </location>
</feature>
<organism evidence="8">
    <name type="scientific">Spodoptera frugiperda</name>
    <name type="common">Fall armyworm</name>
    <dbReference type="NCBI Taxonomy" id="7108"/>
    <lineage>
        <taxon>Eukaryota</taxon>
        <taxon>Metazoa</taxon>
        <taxon>Ecdysozoa</taxon>
        <taxon>Arthropoda</taxon>
        <taxon>Hexapoda</taxon>
        <taxon>Insecta</taxon>
        <taxon>Pterygota</taxon>
        <taxon>Neoptera</taxon>
        <taxon>Endopterygota</taxon>
        <taxon>Lepidoptera</taxon>
        <taxon>Glossata</taxon>
        <taxon>Ditrysia</taxon>
        <taxon>Noctuoidea</taxon>
        <taxon>Noctuidae</taxon>
        <taxon>Amphipyrinae</taxon>
        <taxon>Spodoptera</taxon>
    </lineage>
</organism>
<dbReference type="Pfam" id="PF10228">
    <property type="entry name" value="HPF1"/>
    <property type="match status" value="1"/>
</dbReference>
<evidence type="ECO:0000256" key="6">
    <source>
        <dbReference type="SAM" id="MobiDB-lite"/>
    </source>
</evidence>
<keyword evidence="5" id="KW-0539">Nucleus</keyword>